<evidence type="ECO:0000256" key="1">
    <source>
        <dbReference type="SAM" id="MobiDB-lite"/>
    </source>
</evidence>
<sequence>MVTTSRYPPLSSLHRINRLDGLPAHKRIRERGHHRPGILSRPSPQHQARGGIYTITHDASLPQQTSPVTSVSQSTNELRRFCQRENFDLRDVRLLTGCGAGRLRLDLSARRHALAAAGGGSSAASLLGQVEPHLDSLREPFDRHLTEPIGWITDFPSFSRLVTEWGDVVSQAPRRTPPAASTPVTGQPTTAPASPPASSAPAPQDHHDEEQAKKAQERAKKEAEEQRKAAEEEQKRLEEIRKKQEEDRKKDDD</sequence>
<protein>
    <submittedName>
        <fullName evidence="2">Uncharacterized protein</fullName>
    </submittedName>
</protein>
<feature type="region of interest" description="Disordered" evidence="1">
    <location>
        <begin position="172"/>
        <end position="253"/>
    </location>
</feature>
<dbReference type="EMBL" id="CP137524">
    <property type="protein sequence ID" value="WOT32683.1"/>
    <property type="molecule type" value="Genomic_DNA"/>
</dbReference>
<feature type="compositionally biased region" description="Low complexity" evidence="1">
    <location>
        <begin position="172"/>
        <end position="183"/>
    </location>
</feature>
<keyword evidence="3" id="KW-1185">Reference proteome</keyword>
<evidence type="ECO:0000313" key="2">
    <source>
        <dbReference type="EMBL" id="WOT32683.1"/>
    </source>
</evidence>
<dbReference type="RefSeq" id="WP_317923168.1">
    <property type="nucleotide sequence ID" value="NZ_CP137524.1"/>
</dbReference>
<proteinExistence type="predicted"/>
<reference evidence="2 3" key="2">
    <citation type="journal article" date="2024" name="Microb. Biotechnol.">
        <title>The involvement of multiple ABC transporters in daunorubicin efflux in Streptomyces coeruleorubidus.</title>
        <authorList>
            <person name="Dong J."/>
            <person name="Ning J."/>
            <person name="Tian Y."/>
            <person name="Li H."/>
            <person name="Chen H."/>
            <person name="Guan W."/>
        </authorList>
    </citation>
    <scope>NUCLEOTIDE SEQUENCE [LARGE SCALE GENOMIC DNA]</scope>
    <source>
        <strain evidence="2 3">CICC 11043</strain>
    </source>
</reference>
<organism evidence="2 3">
    <name type="scientific">Streptomyces coeruleorubidus</name>
    <dbReference type="NCBI Taxonomy" id="116188"/>
    <lineage>
        <taxon>Bacteria</taxon>
        <taxon>Bacillati</taxon>
        <taxon>Actinomycetota</taxon>
        <taxon>Actinomycetes</taxon>
        <taxon>Kitasatosporales</taxon>
        <taxon>Streptomycetaceae</taxon>
        <taxon>Streptomyces</taxon>
    </lineage>
</organism>
<dbReference type="Proteomes" id="UP001305002">
    <property type="component" value="Chromosome"/>
</dbReference>
<reference evidence="2 3" key="1">
    <citation type="journal article" date="2021" name="J. Microbiol. Biotechnol.">
        <title>An Efficient Markerless Deletion System Suitable for the Industrial Strains of Streptomyces.</title>
        <authorList>
            <person name="Dong J."/>
            <person name="Wei J."/>
            <person name="Li H."/>
            <person name="Zhao S."/>
            <person name="Guan W."/>
        </authorList>
    </citation>
    <scope>NUCLEOTIDE SEQUENCE [LARGE SCALE GENOMIC DNA]</scope>
    <source>
        <strain evidence="2 3">CICC 11043</strain>
    </source>
</reference>
<accession>A0ABZ0K3K5</accession>
<gene>
    <name evidence="2" type="ORF">R5U08_00255</name>
</gene>
<feature type="compositionally biased region" description="Basic and acidic residues" evidence="1">
    <location>
        <begin position="204"/>
        <end position="253"/>
    </location>
</feature>
<name>A0ABZ0K3K5_STRC4</name>
<evidence type="ECO:0000313" key="3">
    <source>
        <dbReference type="Proteomes" id="UP001305002"/>
    </source>
</evidence>
<feature type="region of interest" description="Disordered" evidence="1">
    <location>
        <begin position="29"/>
        <end position="48"/>
    </location>
</feature>